<organism evidence="2 3">
    <name type="scientific">Acinetobacter higginsii</name>
    <dbReference type="NCBI Taxonomy" id="70347"/>
    <lineage>
        <taxon>Bacteria</taxon>
        <taxon>Pseudomonadati</taxon>
        <taxon>Pseudomonadota</taxon>
        <taxon>Gammaproteobacteria</taxon>
        <taxon>Moraxellales</taxon>
        <taxon>Moraxellaceae</taxon>
        <taxon>Acinetobacter</taxon>
    </lineage>
</organism>
<feature type="signal peptide" evidence="1">
    <location>
        <begin position="1"/>
        <end position="21"/>
    </location>
</feature>
<gene>
    <name evidence="2" type="ORF">F966_02080</name>
</gene>
<evidence type="ECO:0000256" key="1">
    <source>
        <dbReference type="SAM" id="SignalP"/>
    </source>
</evidence>
<protein>
    <submittedName>
        <fullName evidence="2">Uncharacterized protein</fullName>
    </submittedName>
</protein>
<dbReference type="eggNOG" id="ENOG5033QXG">
    <property type="taxonomic scope" value="Bacteria"/>
</dbReference>
<dbReference type="Proteomes" id="UP000013209">
    <property type="component" value="Unassembled WGS sequence"/>
</dbReference>
<reference evidence="2 3" key="1">
    <citation type="submission" date="2013-02" db="EMBL/GenBank/DDBJ databases">
        <title>The Genome Sequence of Acinetobacter sp. CIP 56.2.</title>
        <authorList>
            <consortium name="The Broad Institute Genome Sequencing Platform"/>
            <consortium name="The Broad Institute Genome Sequencing Center for Infectious Disease"/>
            <person name="Cerqueira G."/>
            <person name="Feldgarden M."/>
            <person name="Courvalin P."/>
            <person name="Perichon B."/>
            <person name="Grillot-Courvalin C."/>
            <person name="Clermont D."/>
            <person name="Rocha E."/>
            <person name="Yoon E.-J."/>
            <person name="Nemec A."/>
            <person name="Walker B."/>
            <person name="Young S.K."/>
            <person name="Zeng Q."/>
            <person name="Gargeya S."/>
            <person name="Fitzgerald M."/>
            <person name="Haas B."/>
            <person name="Abouelleil A."/>
            <person name="Alvarado L."/>
            <person name="Arachchi H.M."/>
            <person name="Berlin A.M."/>
            <person name="Chapman S.B."/>
            <person name="Dewar J."/>
            <person name="Goldberg J."/>
            <person name="Griggs A."/>
            <person name="Gujja S."/>
            <person name="Hansen M."/>
            <person name="Howarth C."/>
            <person name="Imamovic A."/>
            <person name="Larimer J."/>
            <person name="McCowan C."/>
            <person name="Murphy C."/>
            <person name="Neiman D."/>
            <person name="Pearson M."/>
            <person name="Priest M."/>
            <person name="Roberts A."/>
            <person name="Saif S."/>
            <person name="Shea T."/>
            <person name="Sisk P."/>
            <person name="Sykes S."/>
            <person name="Wortman J."/>
            <person name="Nusbaum C."/>
            <person name="Birren B."/>
        </authorList>
    </citation>
    <scope>NUCLEOTIDE SEQUENCE [LARGE SCALE GENOMIC DNA]</scope>
    <source>
        <strain evidence="2 3">CIP 56.2</strain>
    </source>
</reference>
<dbReference type="PROSITE" id="PS51257">
    <property type="entry name" value="PROKAR_LIPOPROTEIN"/>
    <property type="match status" value="1"/>
</dbReference>
<sequence length="478" mass="50783">MFHLKILTGALLMLGCLNVHASDSKLRLLSDEELAATQGQALMSLSYIAPSDAANAERLRSGGASNIGFYRLGMEATLELNANIKRLQLGCGGTNGADGCDIDLQDVGLSGVKLDSNGALLPMTREERASSSAKLTNPFIEFAIKNPGQASTREVVGLRLSAEDALGLLTIGDNDLVDSNGNKIPNGINSLSGYVKTKATTGEVMTTPTIFGKASDQVLRGMVYADILLCTSGCGEEPYNGFTSIPGHANTTGLSIPSLKAKFNVPDAIITGQRMKSATIRNVTTTSIDDIVVNPSSGRIQLQMDKTITVAGLISVSQIYIEMNTKIKNLSANINFEENLGYLHNLPINGGGFYLGLQRQALKWPGAEAQDIAQPGWWMSFQNPLDLGYLQAPAGKTVDISSVYPQIANSISAWLSRAENRTNVTTGEGLTALFNGGLQKTIPDIDLAGRTAYANLQDVPLGTVQNVVANCYGTLKMC</sequence>
<comment type="caution">
    <text evidence="2">The sequence shown here is derived from an EMBL/GenBank/DDBJ whole genome shotgun (WGS) entry which is preliminary data.</text>
</comment>
<dbReference type="EMBL" id="APPH01000009">
    <property type="protein sequence ID" value="ENV09423.1"/>
    <property type="molecule type" value="Genomic_DNA"/>
</dbReference>
<keyword evidence="1" id="KW-0732">Signal</keyword>
<dbReference type="STRING" id="1144672.F966_02080"/>
<feature type="chain" id="PRO_5004136204" evidence="1">
    <location>
        <begin position="22"/>
        <end position="478"/>
    </location>
</feature>
<dbReference type="HOGENOM" id="CLU_036687_1_0_6"/>
<dbReference type="AlphaFoldDB" id="N8XPP6"/>
<accession>N8XPP6</accession>
<dbReference type="RefSeq" id="WP_004804855.1">
    <property type="nucleotide sequence ID" value="NZ_KB849440.1"/>
</dbReference>
<name>N8XPP6_9GAMM</name>
<evidence type="ECO:0000313" key="2">
    <source>
        <dbReference type="EMBL" id="ENV09423.1"/>
    </source>
</evidence>
<proteinExistence type="predicted"/>
<evidence type="ECO:0000313" key="3">
    <source>
        <dbReference type="Proteomes" id="UP000013209"/>
    </source>
</evidence>
<dbReference type="PATRIC" id="fig|1144672.3.peg.1984"/>